<dbReference type="CDD" id="cd06456">
    <property type="entry name" value="M3A_DCP"/>
    <property type="match status" value="1"/>
</dbReference>
<keyword evidence="4 7" id="KW-0378">Hydrolase</keyword>
<dbReference type="Proteomes" id="UP000184192">
    <property type="component" value="Unassembled WGS sequence"/>
</dbReference>
<proteinExistence type="inferred from homology"/>
<dbReference type="Gene3D" id="1.10.1370.10">
    <property type="entry name" value="Neurolysin, domain 3"/>
    <property type="match status" value="1"/>
</dbReference>
<keyword evidence="11" id="KW-1185">Reference proteome</keyword>
<dbReference type="InterPro" id="IPR001567">
    <property type="entry name" value="Pept_M3A_M3B_dom"/>
</dbReference>
<dbReference type="EMBL" id="FQZN01000001">
    <property type="protein sequence ID" value="SHI30995.1"/>
    <property type="molecule type" value="Genomic_DNA"/>
</dbReference>
<dbReference type="PANTHER" id="PTHR43660">
    <property type="entry name" value="DIPEPTIDYL CARBOXYPEPTIDASE"/>
    <property type="match status" value="1"/>
</dbReference>
<dbReference type="InterPro" id="IPR045090">
    <property type="entry name" value="Pept_M3A_M3B"/>
</dbReference>
<evidence type="ECO:0000256" key="4">
    <source>
        <dbReference type="ARBA" id="ARBA00022801"/>
    </source>
</evidence>
<dbReference type="GO" id="GO:0005829">
    <property type="term" value="C:cytosol"/>
    <property type="evidence" value="ECO:0007669"/>
    <property type="project" value="UniProtKB-ARBA"/>
</dbReference>
<gene>
    <name evidence="10" type="ORF">SAMN05444350_10113</name>
</gene>
<dbReference type="InterPro" id="IPR034005">
    <property type="entry name" value="M3A_DCP"/>
</dbReference>
<feature type="signal peptide" evidence="8">
    <location>
        <begin position="1"/>
        <end position="19"/>
    </location>
</feature>
<evidence type="ECO:0000256" key="7">
    <source>
        <dbReference type="RuleBase" id="RU003435"/>
    </source>
</evidence>
<dbReference type="GO" id="GO:0004222">
    <property type="term" value="F:metalloendopeptidase activity"/>
    <property type="evidence" value="ECO:0007669"/>
    <property type="project" value="InterPro"/>
</dbReference>
<dbReference type="GeneID" id="92710271"/>
<dbReference type="AlphaFoldDB" id="A0A1M6A3H0"/>
<dbReference type="Pfam" id="PF01432">
    <property type="entry name" value="Peptidase_M3"/>
    <property type="match status" value="1"/>
</dbReference>
<protein>
    <submittedName>
        <fullName evidence="10">Peptidyl-dipeptidase Dcp</fullName>
    </submittedName>
</protein>
<dbReference type="SUPFAM" id="SSF55486">
    <property type="entry name" value="Metalloproteases ('zincins'), catalytic domain"/>
    <property type="match status" value="1"/>
</dbReference>
<evidence type="ECO:0000313" key="11">
    <source>
        <dbReference type="Proteomes" id="UP000184192"/>
    </source>
</evidence>
<evidence type="ECO:0000259" key="9">
    <source>
        <dbReference type="Pfam" id="PF01432"/>
    </source>
</evidence>
<keyword evidence="5 7" id="KW-0862">Zinc</keyword>
<evidence type="ECO:0000313" key="10">
    <source>
        <dbReference type="EMBL" id="SHI30995.1"/>
    </source>
</evidence>
<comment type="cofactor">
    <cofactor evidence="7">
        <name>Zn(2+)</name>
        <dbReference type="ChEBI" id="CHEBI:29105"/>
    </cofactor>
    <text evidence="7">Binds 1 zinc ion.</text>
</comment>
<dbReference type="Gene3D" id="3.40.390.10">
    <property type="entry name" value="Collagenase (Catalytic Domain)"/>
    <property type="match status" value="1"/>
</dbReference>
<evidence type="ECO:0000256" key="1">
    <source>
        <dbReference type="ARBA" id="ARBA00006040"/>
    </source>
</evidence>
<accession>A0A1M6A3H0</accession>
<keyword evidence="2 7" id="KW-0645">Protease</keyword>
<comment type="similarity">
    <text evidence="1 7">Belongs to the peptidase M3 family.</text>
</comment>
<dbReference type="GO" id="GO:0046872">
    <property type="term" value="F:metal ion binding"/>
    <property type="evidence" value="ECO:0007669"/>
    <property type="project" value="UniProtKB-UniRule"/>
</dbReference>
<feature type="domain" description="Peptidase M3A/M3B catalytic" evidence="9">
    <location>
        <begin position="249"/>
        <end position="692"/>
    </location>
</feature>
<dbReference type="eggNOG" id="COG0339">
    <property type="taxonomic scope" value="Bacteria"/>
</dbReference>
<reference evidence="11" key="1">
    <citation type="submission" date="2016-11" db="EMBL/GenBank/DDBJ databases">
        <authorList>
            <person name="Varghese N."/>
            <person name="Submissions S."/>
        </authorList>
    </citation>
    <scope>NUCLEOTIDE SEQUENCE [LARGE SCALE GENOMIC DNA]</scope>
    <source>
        <strain evidence="11">DSM 26884</strain>
    </source>
</reference>
<dbReference type="GO" id="GO:0004180">
    <property type="term" value="F:carboxypeptidase activity"/>
    <property type="evidence" value="ECO:0007669"/>
    <property type="project" value="TreeGrafter"/>
</dbReference>
<evidence type="ECO:0000256" key="6">
    <source>
        <dbReference type="ARBA" id="ARBA00023049"/>
    </source>
</evidence>
<evidence type="ECO:0000256" key="5">
    <source>
        <dbReference type="ARBA" id="ARBA00022833"/>
    </source>
</evidence>
<dbReference type="FunFam" id="3.40.390.10:FF:000009">
    <property type="entry name" value="Oligopeptidase A"/>
    <property type="match status" value="1"/>
</dbReference>
<dbReference type="Gene3D" id="1.10.1370.40">
    <property type="match status" value="1"/>
</dbReference>
<dbReference type="RefSeq" id="WP_073312347.1">
    <property type="nucleotide sequence ID" value="NZ_FQZN01000001.1"/>
</dbReference>
<evidence type="ECO:0000256" key="2">
    <source>
        <dbReference type="ARBA" id="ARBA00022670"/>
    </source>
</evidence>
<dbReference type="GO" id="GO:0006508">
    <property type="term" value="P:proteolysis"/>
    <property type="evidence" value="ECO:0007669"/>
    <property type="project" value="UniProtKB-KW"/>
</dbReference>
<dbReference type="InterPro" id="IPR024077">
    <property type="entry name" value="Neurolysin/TOP_dom2"/>
</dbReference>
<dbReference type="PROSITE" id="PS51257">
    <property type="entry name" value="PROKAR_LIPOPROTEIN"/>
    <property type="match status" value="1"/>
</dbReference>
<evidence type="ECO:0000256" key="8">
    <source>
        <dbReference type="SAM" id="SignalP"/>
    </source>
</evidence>
<evidence type="ECO:0000256" key="3">
    <source>
        <dbReference type="ARBA" id="ARBA00022723"/>
    </source>
</evidence>
<organism evidence="10 11">
    <name type="scientific">Bacteroides stercorirosoris</name>
    <dbReference type="NCBI Taxonomy" id="871324"/>
    <lineage>
        <taxon>Bacteria</taxon>
        <taxon>Pseudomonadati</taxon>
        <taxon>Bacteroidota</taxon>
        <taxon>Bacteroidia</taxon>
        <taxon>Bacteroidales</taxon>
        <taxon>Bacteroidaceae</taxon>
        <taxon>Bacteroides</taxon>
    </lineage>
</organism>
<dbReference type="PANTHER" id="PTHR43660:SF1">
    <property type="entry name" value="DIPEPTIDYL CARBOXYPEPTIDASE"/>
    <property type="match status" value="1"/>
</dbReference>
<name>A0A1M6A3H0_9BACE</name>
<keyword evidence="3 7" id="KW-0479">Metal-binding</keyword>
<feature type="chain" id="PRO_5012974478" evidence="8">
    <location>
        <begin position="20"/>
        <end position="694"/>
    </location>
</feature>
<sequence length="694" mass="79275">MFKKCIFILATSCMMYSCATQTETNPFLTEFQTEHGVPPFDKIKLEHYEPAFLKGIEEQNANIDAIVNNSEAPTFENVIVAFDNSSPILDRVGAIFYNMTDAEKTDGLNELSIKLAPTLSEHSDNISLNQELFKKVSAVYQQKESLGLTTEQQRLLEETYKDFVRSGANLSPEKQARLREINKQLSTLGLQFSDNVLNENNAFKLYIDKEEDLAGLPEWFRQSAAEKAKEDGQEGKWLFTLGNASRIPFLQYSANRPLREQMYKAYISRGNNNDKNDNKKIITDIVSLRLEKAQLLGFDCYSNFVLDNTMAKNSATVMDFLNNLWNYSLPKAKAEAAELQKIMDKDGKGEKLEAWDWWYYTEKLRKEKYNLEEDEIKPYFKLENVREGAFAVANKLYGITLTKLEGIPVYHPDVEVFEVKDADGSHLGVFYVDYFPRPGKSGGAWMSNYREQQGDVRPLVCNVCSFTQPVGDIPSLLTIDEVETLFHEFGHALHGLLTKCNYKGISGTNVVRDFVELPSQINEHWATEPEVLKMYAKHYQTGETIPDSLIEKILNQKTFNQGFMTTELLAAAILDMNLHNLTDTKALDVLAYEKEAMNQLGLIPEIAPRYRTTYFNHIIGGYAAGYYSYLWANVLDNDAFEAFKEHGIFDKKTADLFRHNVLEKGNSEDPMTLYKNFRGTEPQLEPMLKNRGMK</sequence>
<dbReference type="InterPro" id="IPR024079">
    <property type="entry name" value="MetalloPept_cat_dom_sf"/>
</dbReference>
<keyword evidence="8" id="KW-0732">Signal</keyword>
<keyword evidence="6 7" id="KW-0482">Metalloprotease</keyword>